<dbReference type="GO" id="GO:0031507">
    <property type="term" value="P:heterochromatin formation"/>
    <property type="evidence" value="ECO:0007669"/>
    <property type="project" value="InterPro"/>
</dbReference>
<evidence type="ECO:0000259" key="4">
    <source>
        <dbReference type="PROSITE" id="PS50013"/>
    </source>
</evidence>
<keyword evidence="2" id="KW-0539">Nucleus</keyword>
<dbReference type="PANTHER" id="PTHR47240">
    <property type="entry name" value="CHROMO DOMAIN-CONTAINING PROTEIN LHP1"/>
    <property type="match status" value="1"/>
</dbReference>
<dbReference type="Pfam" id="PF01393">
    <property type="entry name" value="Chromo_shadow"/>
    <property type="match status" value="1"/>
</dbReference>
<dbReference type="PANTHER" id="PTHR47240:SF2">
    <property type="entry name" value="CHROMO DOMAIN-CONTAINING PROTEIN LHP1"/>
    <property type="match status" value="1"/>
</dbReference>
<proteinExistence type="predicted"/>
<dbReference type="SMART" id="SM00300">
    <property type="entry name" value="ChSh"/>
    <property type="match status" value="1"/>
</dbReference>
<feature type="domain" description="Chromo" evidence="4">
    <location>
        <begin position="72"/>
        <end position="131"/>
    </location>
</feature>
<accession>A0AAD8NYD7</accession>
<evidence type="ECO:0000256" key="2">
    <source>
        <dbReference type="ARBA" id="ARBA00023242"/>
    </source>
</evidence>
<dbReference type="InterPro" id="IPR008251">
    <property type="entry name" value="Chromo_shadow_dom"/>
</dbReference>
<dbReference type="AlphaFoldDB" id="A0AAD8NYD7"/>
<dbReference type="InterPro" id="IPR044251">
    <property type="entry name" value="LHP1-like"/>
</dbReference>
<evidence type="ECO:0000256" key="1">
    <source>
        <dbReference type="ARBA" id="ARBA00004123"/>
    </source>
</evidence>
<dbReference type="EMBL" id="JAUHHV010000004">
    <property type="protein sequence ID" value="KAK1426453.1"/>
    <property type="molecule type" value="Genomic_DNA"/>
</dbReference>
<keyword evidence="6" id="KW-1185">Reference proteome</keyword>
<feature type="compositionally biased region" description="Basic residues" evidence="3">
    <location>
        <begin position="290"/>
        <end position="300"/>
    </location>
</feature>
<dbReference type="InterPro" id="IPR016197">
    <property type="entry name" value="Chromo-like_dom_sf"/>
</dbReference>
<feature type="region of interest" description="Disordered" evidence="3">
    <location>
        <begin position="120"/>
        <end position="157"/>
    </location>
</feature>
<dbReference type="Proteomes" id="UP001229421">
    <property type="component" value="Unassembled WGS sequence"/>
</dbReference>
<dbReference type="CDD" id="cd00024">
    <property type="entry name" value="CD_CSD"/>
    <property type="match status" value="1"/>
</dbReference>
<organism evidence="5 6">
    <name type="scientific">Tagetes erecta</name>
    <name type="common">African marigold</name>
    <dbReference type="NCBI Taxonomy" id="13708"/>
    <lineage>
        <taxon>Eukaryota</taxon>
        <taxon>Viridiplantae</taxon>
        <taxon>Streptophyta</taxon>
        <taxon>Embryophyta</taxon>
        <taxon>Tracheophyta</taxon>
        <taxon>Spermatophyta</taxon>
        <taxon>Magnoliopsida</taxon>
        <taxon>eudicotyledons</taxon>
        <taxon>Gunneridae</taxon>
        <taxon>Pentapetalae</taxon>
        <taxon>asterids</taxon>
        <taxon>campanulids</taxon>
        <taxon>Asterales</taxon>
        <taxon>Asteraceae</taxon>
        <taxon>Asteroideae</taxon>
        <taxon>Heliantheae alliance</taxon>
        <taxon>Tageteae</taxon>
        <taxon>Tagetes</taxon>
    </lineage>
</organism>
<dbReference type="InterPro" id="IPR000953">
    <property type="entry name" value="Chromo/chromo_shadow_dom"/>
</dbReference>
<reference evidence="5" key="1">
    <citation type="journal article" date="2023" name="bioRxiv">
        <title>Improved chromosome-level genome assembly for marigold (Tagetes erecta).</title>
        <authorList>
            <person name="Jiang F."/>
            <person name="Yuan L."/>
            <person name="Wang S."/>
            <person name="Wang H."/>
            <person name="Xu D."/>
            <person name="Wang A."/>
            <person name="Fan W."/>
        </authorList>
    </citation>
    <scope>NUCLEOTIDE SEQUENCE</scope>
    <source>
        <strain evidence="5">WSJ</strain>
        <tissue evidence="5">Leaf</tissue>
    </source>
</reference>
<feature type="region of interest" description="Disordered" evidence="3">
    <location>
        <begin position="290"/>
        <end position="316"/>
    </location>
</feature>
<evidence type="ECO:0000313" key="5">
    <source>
        <dbReference type="EMBL" id="KAK1426453.1"/>
    </source>
</evidence>
<feature type="region of interest" description="Disordered" evidence="3">
    <location>
        <begin position="1"/>
        <end position="68"/>
    </location>
</feature>
<dbReference type="InterPro" id="IPR023780">
    <property type="entry name" value="Chromo_domain"/>
</dbReference>
<dbReference type="GO" id="GO:0005634">
    <property type="term" value="C:nucleus"/>
    <property type="evidence" value="ECO:0007669"/>
    <property type="project" value="UniProtKB-SubCell"/>
</dbReference>
<dbReference type="Pfam" id="PF00385">
    <property type="entry name" value="Chromo"/>
    <property type="match status" value="1"/>
</dbReference>
<gene>
    <name evidence="5" type="ORF">QVD17_15125</name>
</gene>
<evidence type="ECO:0000256" key="3">
    <source>
        <dbReference type="SAM" id="MobiDB-lite"/>
    </source>
</evidence>
<evidence type="ECO:0000313" key="6">
    <source>
        <dbReference type="Proteomes" id="UP001229421"/>
    </source>
</evidence>
<protein>
    <recommendedName>
        <fullName evidence="4">Chromo domain-containing protein</fullName>
    </recommendedName>
</protein>
<dbReference type="SUPFAM" id="SSF54160">
    <property type="entry name" value="Chromo domain-like"/>
    <property type="match status" value="1"/>
</dbReference>
<dbReference type="Gene3D" id="2.40.50.40">
    <property type="match status" value="2"/>
</dbReference>
<name>A0AAD8NYD7_TARER</name>
<sequence length="415" mass="46477">MKTGARRRTTTSSDPPPPPHPVKTETDDQLTDKNGGNEYNEEENEDDDAQSDDPYVNGGQNDQRPKLAEGFYEIEALRKTRIRKGVKQYLIKWRGWPESANSWEPAESFMSCPDVLEAFESMNSGKRKRKRKHTVDSTSQSKKKRKQPQDSSNAAYHIPSARIKITEEPVLRPHAHNSNVGGANYNETTNQSNELEGKLDETKTASSMDQENMTEFAIHIKEDPVESANGVDGTEVTRATPRIGAAHRISKVVGTEVRRSSPRIGAAKGVSKVAETEVYPANPQIGSRRRKSCAVKRYKKASNSAPKKDATEEPTTADEVIFEDDVKNIDDMVNGLEDDNILETPQSVPVITKIVKPVNYSISVINDTEDVSVSFLVKRSDEEEIVVDNKYLKENNPVLLIDFYEQHLRYNSASE</sequence>
<feature type="compositionally biased region" description="Acidic residues" evidence="3">
    <location>
        <begin position="39"/>
        <end position="51"/>
    </location>
</feature>
<comment type="subcellular location">
    <subcellularLocation>
        <location evidence="1">Nucleus</location>
    </subcellularLocation>
</comment>
<dbReference type="SMART" id="SM00298">
    <property type="entry name" value="CHROMO"/>
    <property type="match status" value="1"/>
</dbReference>
<comment type="caution">
    <text evidence="5">The sequence shown here is derived from an EMBL/GenBank/DDBJ whole genome shotgun (WGS) entry which is preliminary data.</text>
</comment>
<dbReference type="PROSITE" id="PS50013">
    <property type="entry name" value="CHROMO_2"/>
    <property type="match status" value="1"/>
</dbReference>